<evidence type="ECO:0008006" key="5">
    <source>
        <dbReference type="Google" id="ProtNLM"/>
    </source>
</evidence>
<evidence type="ECO:0000256" key="2">
    <source>
        <dbReference type="SAM" id="SignalP"/>
    </source>
</evidence>
<dbReference type="EMBL" id="JAPDMQ010000158">
    <property type="protein sequence ID" value="KAK0532518.1"/>
    <property type="molecule type" value="Genomic_DNA"/>
</dbReference>
<dbReference type="Gene3D" id="2.60.120.200">
    <property type="match status" value="1"/>
</dbReference>
<dbReference type="Proteomes" id="UP001176521">
    <property type="component" value="Unassembled WGS sequence"/>
</dbReference>
<gene>
    <name evidence="3" type="ORF">OC842_003267</name>
</gene>
<sequence>MSRSTLLIAAAAGAASLLATPAAAVASTFSLNKTYDASNFLSEFSWSTPPSGVGGYLEYVSQGAAMQKNVTEVRDGSLFLRVQSNNSPRDPTNYAARIVSKQAWGDGAYVVNVSHVPSACWSRPTLQTIANKPDDQVQDGTLINIIQNGNEASPGNVVTLRASNCLIPTQIPSQLSSSTVINGNCTWLGQGYFTNGDGCEVGMGTDPPTWGQGLNANGGGIYAMVRDMSPNGSGISVWYFKQGSEPADLKLGSNSMEPIKWGTPAVHMDVASTCKTELGSHNIVFDMSIGIDVNVGYKDGISPGNSSCFVGTQNLSALEYYVATARFPEAYWQVNNIRVFTPSKYSNSTASGSGNGGNSGNSAGNGGEKTGTASLSFRFQPVLLTTLALLGAAAALI</sequence>
<proteinExistence type="predicted"/>
<name>A0AAN6GD46_9BASI</name>
<reference evidence="3" key="1">
    <citation type="journal article" date="2023" name="PhytoFront">
        <title>Draft Genome Resources of Seven Strains of Tilletia horrida, Causal Agent of Kernel Smut of Rice.</title>
        <authorList>
            <person name="Khanal S."/>
            <person name="Antony Babu S."/>
            <person name="Zhou X.G."/>
        </authorList>
    </citation>
    <scope>NUCLEOTIDE SEQUENCE</scope>
    <source>
        <strain evidence="3">TX3</strain>
    </source>
</reference>
<evidence type="ECO:0000313" key="4">
    <source>
        <dbReference type="Proteomes" id="UP001176521"/>
    </source>
</evidence>
<evidence type="ECO:0000256" key="1">
    <source>
        <dbReference type="SAM" id="MobiDB-lite"/>
    </source>
</evidence>
<dbReference type="AlphaFoldDB" id="A0AAN6GD46"/>
<keyword evidence="4" id="KW-1185">Reference proteome</keyword>
<keyword evidence="2" id="KW-0732">Signal</keyword>
<organism evidence="3 4">
    <name type="scientific">Tilletia horrida</name>
    <dbReference type="NCBI Taxonomy" id="155126"/>
    <lineage>
        <taxon>Eukaryota</taxon>
        <taxon>Fungi</taxon>
        <taxon>Dikarya</taxon>
        <taxon>Basidiomycota</taxon>
        <taxon>Ustilaginomycotina</taxon>
        <taxon>Exobasidiomycetes</taxon>
        <taxon>Tilletiales</taxon>
        <taxon>Tilletiaceae</taxon>
        <taxon>Tilletia</taxon>
    </lineage>
</organism>
<feature type="compositionally biased region" description="Gly residues" evidence="1">
    <location>
        <begin position="353"/>
        <end position="367"/>
    </location>
</feature>
<feature type="chain" id="PRO_5042933499" description="GH16 domain-containing protein" evidence="2">
    <location>
        <begin position="27"/>
        <end position="397"/>
    </location>
</feature>
<feature type="region of interest" description="Disordered" evidence="1">
    <location>
        <begin position="348"/>
        <end position="367"/>
    </location>
</feature>
<comment type="caution">
    <text evidence="3">The sequence shown here is derived from an EMBL/GenBank/DDBJ whole genome shotgun (WGS) entry which is preliminary data.</text>
</comment>
<accession>A0AAN6GD46</accession>
<protein>
    <recommendedName>
        <fullName evidence="5">GH16 domain-containing protein</fullName>
    </recommendedName>
</protein>
<feature type="signal peptide" evidence="2">
    <location>
        <begin position="1"/>
        <end position="26"/>
    </location>
</feature>
<evidence type="ECO:0000313" key="3">
    <source>
        <dbReference type="EMBL" id="KAK0532518.1"/>
    </source>
</evidence>
<dbReference type="Pfam" id="PF26113">
    <property type="entry name" value="GH16_XgeA"/>
    <property type="match status" value="1"/>
</dbReference>